<dbReference type="InterPro" id="IPR025110">
    <property type="entry name" value="AMP-bd_C"/>
</dbReference>
<dbReference type="InterPro" id="IPR020806">
    <property type="entry name" value="PKS_PP-bd"/>
</dbReference>
<dbReference type="PANTHER" id="PTHR45527">
    <property type="entry name" value="NONRIBOSOMAL PEPTIDE SYNTHETASE"/>
    <property type="match status" value="1"/>
</dbReference>
<dbReference type="RefSeq" id="WP_380728479.1">
    <property type="nucleotide sequence ID" value="NZ_JBHTLK010000240.1"/>
</dbReference>
<dbReference type="PANTHER" id="PTHR45527:SF1">
    <property type="entry name" value="FATTY ACID SYNTHASE"/>
    <property type="match status" value="1"/>
</dbReference>
<organism evidence="4 5">
    <name type="scientific">Saccharothrix hoggarensis</name>
    <dbReference type="NCBI Taxonomy" id="913853"/>
    <lineage>
        <taxon>Bacteria</taxon>
        <taxon>Bacillati</taxon>
        <taxon>Actinomycetota</taxon>
        <taxon>Actinomycetes</taxon>
        <taxon>Pseudonocardiales</taxon>
        <taxon>Pseudonocardiaceae</taxon>
        <taxon>Saccharothrix</taxon>
    </lineage>
</organism>
<name>A0ABW3R2Y2_9PSEU</name>
<evidence type="ECO:0000256" key="1">
    <source>
        <dbReference type="ARBA" id="ARBA00022450"/>
    </source>
</evidence>
<dbReference type="InterPro" id="IPR020459">
    <property type="entry name" value="AMP-binding"/>
</dbReference>
<dbReference type="EMBL" id="JBHTLK010000240">
    <property type="protein sequence ID" value="MFD1151457.1"/>
    <property type="molecule type" value="Genomic_DNA"/>
</dbReference>
<dbReference type="Pfam" id="PF00550">
    <property type="entry name" value="PP-binding"/>
    <property type="match status" value="1"/>
</dbReference>
<dbReference type="NCBIfam" id="TIGR01733">
    <property type="entry name" value="AA-adenyl-dom"/>
    <property type="match status" value="1"/>
</dbReference>
<protein>
    <submittedName>
        <fullName evidence="4">Non-ribosomal peptide synthetase</fullName>
    </submittedName>
</protein>
<evidence type="ECO:0000256" key="2">
    <source>
        <dbReference type="ARBA" id="ARBA00022553"/>
    </source>
</evidence>
<keyword evidence="5" id="KW-1185">Reference proteome</keyword>
<evidence type="ECO:0000259" key="3">
    <source>
        <dbReference type="PROSITE" id="PS50075"/>
    </source>
</evidence>
<keyword evidence="1" id="KW-0596">Phosphopantetheine</keyword>
<dbReference type="SUPFAM" id="SSF56801">
    <property type="entry name" value="Acetyl-CoA synthetase-like"/>
    <property type="match status" value="1"/>
</dbReference>
<dbReference type="Pfam" id="PF00501">
    <property type="entry name" value="AMP-binding"/>
    <property type="match status" value="1"/>
</dbReference>
<keyword evidence="2" id="KW-0597">Phosphoprotein</keyword>
<dbReference type="SMART" id="SM00823">
    <property type="entry name" value="PKS_PP"/>
    <property type="match status" value="1"/>
</dbReference>
<dbReference type="PRINTS" id="PR00154">
    <property type="entry name" value="AMPBINDING"/>
</dbReference>
<sequence length="924" mass="97164">MFAARCHALRVRLAGAVRPEAATGSTRVWVEDVPAASAEPVAERRRAIEMSRAVTGLRCTLLRYRDGLADLVLVADRGFLDAAGLRAVAAALTGADHAVEAAGGEGAAVAAARAEHTVAGVTAAGATASGVTASGVAASGVTAPALGASEVAAAGVPDWAAASEPVGAGAVEVELTPAQAGDAESWRTALAIALVRYDAADSPGWAVIGTDRGVLRVTPGTGAEATGEPAAAGLLVSEVDFGVDEYRPCLAPPLPLTFSVWRQGGAIRLRCDHQAGRISPDQVEQFTRHLAHVHRQVRQDPDVSPDDVELLDAAERERVVALGRPDRALTTTPTRIDTAFRAVAARNPDLVALTDGEVRLTYRELDERSDAVASGLRALGVSDGDRVGVCLDRTAELVVTLLGVLKAGAAYVPADPAYPTERLAYTARDADLRLVVTRLPEFPVTAGAAPDAASTVPVTPDDVIAAGSAPFTGATTPDDPAYVIYTSGSTGRPKGVVVPHRNVIALLDATREEYGLGPSDVWTLFHSSAFDFSVWEIWGCLLNGGRLVVVPYFVSREPERFRDLLVAERVTVLSQTPSAFAQLVDVPHDDLAVRLVVLGGEPLDARVLLPWFDVRPESVCRVVNMFGITETTVHVTHQTVTRRHALAGSRSVGPALPGWHVYVVDAAGRLLPPGVPGEIRVGGAGVASGYLDRDDLTARRFTADPFAPGTVYHSGDLGRLRPDGALEHLGRIDSQVKVRGFRIELDEIRAVLLEDPDVRAAAVVVRRDDPRDAATARIDAYVVLADGTGGETSGVRKRAADILPDYMVPTTVTALDALPLTTNGKLDAARLPAPVAAAKPATPDPGDPTGDDDLAARLREVWGAVLGVPVGLDDDFFELGGNSLFAVRIGARMREGGLPPLHLRELYRHPTIRSVVTALANGDR</sequence>
<dbReference type="InterPro" id="IPR020845">
    <property type="entry name" value="AMP-binding_CS"/>
</dbReference>
<dbReference type="SUPFAM" id="SSF47336">
    <property type="entry name" value="ACP-like"/>
    <property type="match status" value="1"/>
</dbReference>
<reference evidence="5" key="1">
    <citation type="journal article" date="2019" name="Int. J. Syst. Evol. Microbiol.">
        <title>The Global Catalogue of Microorganisms (GCM) 10K type strain sequencing project: providing services to taxonomists for standard genome sequencing and annotation.</title>
        <authorList>
            <consortium name="The Broad Institute Genomics Platform"/>
            <consortium name="The Broad Institute Genome Sequencing Center for Infectious Disease"/>
            <person name="Wu L."/>
            <person name="Ma J."/>
        </authorList>
    </citation>
    <scope>NUCLEOTIDE SEQUENCE [LARGE SCALE GENOMIC DNA]</scope>
    <source>
        <strain evidence="5">CCUG 60214</strain>
    </source>
</reference>
<dbReference type="InterPro" id="IPR009081">
    <property type="entry name" value="PP-bd_ACP"/>
</dbReference>
<dbReference type="PROSITE" id="PS00455">
    <property type="entry name" value="AMP_BINDING"/>
    <property type="match status" value="1"/>
</dbReference>
<dbReference type="Pfam" id="PF13193">
    <property type="entry name" value="AMP-binding_C"/>
    <property type="match status" value="1"/>
</dbReference>
<dbReference type="Gene3D" id="1.10.1200.10">
    <property type="entry name" value="ACP-like"/>
    <property type="match status" value="1"/>
</dbReference>
<accession>A0ABW3R2Y2</accession>
<dbReference type="PROSITE" id="PS50075">
    <property type="entry name" value="CARRIER"/>
    <property type="match status" value="1"/>
</dbReference>
<proteinExistence type="predicted"/>
<dbReference type="InterPro" id="IPR000873">
    <property type="entry name" value="AMP-dep_synth/lig_dom"/>
</dbReference>
<dbReference type="Gene3D" id="3.40.50.12780">
    <property type="entry name" value="N-terminal domain of ligase-like"/>
    <property type="match status" value="1"/>
</dbReference>
<dbReference type="InterPro" id="IPR042099">
    <property type="entry name" value="ANL_N_sf"/>
</dbReference>
<dbReference type="Gene3D" id="3.30.559.30">
    <property type="entry name" value="Nonribosomal peptide synthetase, condensation domain"/>
    <property type="match status" value="1"/>
</dbReference>
<feature type="domain" description="Carrier" evidence="3">
    <location>
        <begin position="849"/>
        <end position="923"/>
    </location>
</feature>
<evidence type="ECO:0000313" key="4">
    <source>
        <dbReference type="EMBL" id="MFD1151457.1"/>
    </source>
</evidence>
<evidence type="ECO:0000313" key="5">
    <source>
        <dbReference type="Proteomes" id="UP001597168"/>
    </source>
</evidence>
<dbReference type="InterPro" id="IPR045851">
    <property type="entry name" value="AMP-bd_C_sf"/>
</dbReference>
<dbReference type="Gene3D" id="3.30.300.30">
    <property type="match status" value="1"/>
</dbReference>
<dbReference type="InterPro" id="IPR036736">
    <property type="entry name" value="ACP-like_sf"/>
</dbReference>
<gene>
    <name evidence="4" type="ORF">ACFQ3T_30365</name>
</gene>
<dbReference type="Proteomes" id="UP001597168">
    <property type="component" value="Unassembled WGS sequence"/>
</dbReference>
<dbReference type="InterPro" id="IPR010071">
    <property type="entry name" value="AA_adenyl_dom"/>
</dbReference>
<comment type="caution">
    <text evidence="4">The sequence shown here is derived from an EMBL/GenBank/DDBJ whole genome shotgun (WGS) entry which is preliminary data.</text>
</comment>
<dbReference type="SUPFAM" id="SSF52777">
    <property type="entry name" value="CoA-dependent acyltransferases"/>
    <property type="match status" value="1"/>
</dbReference>